<keyword evidence="1" id="KW-0812">Transmembrane</keyword>
<accession>A0A2Z6Q6G9</accession>
<evidence type="ECO:0000313" key="3">
    <source>
        <dbReference type="Proteomes" id="UP000247702"/>
    </source>
</evidence>
<name>A0A2Z6Q6G9_9GLOM</name>
<evidence type="ECO:0000313" key="2">
    <source>
        <dbReference type="EMBL" id="GBB85700.1"/>
    </source>
</evidence>
<gene>
    <name evidence="2" type="ORF">RclHR1_12190004</name>
</gene>
<dbReference type="EMBL" id="BEXD01000246">
    <property type="protein sequence ID" value="GBB85700.1"/>
    <property type="molecule type" value="Genomic_DNA"/>
</dbReference>
<dbReference type="AlphaFoldDB" id="A0A2Z6Q6G9"/>
<sequence length="110" mass="13224">MEKQSNTHQDINIIIPIVFLLFFVLVLILLVKKALQGIKYIINGIKRFCEKFRQRRLRTTKTTDPRHRINFLLNRDYRMELSHILNNSIITIHPRDPRHSINYLLNDETN</sequence>
<evidence type="ECO:0000256" key="1">
    <source>
        <dbReference type="SAM" id="Phobius"/>
    </source>
</evidence>
<protein>
    <submittedName>
        <fullName evidence="2">Uncharacterized protein</fullName>
    </submittedName>
</protein>
<organism evidence="2 3">
    <name type="scientific">Rhizophagus clarus</name>
    <dbReference type="NCBI Taxonomy" id="94130"/>
    <lineage>
        <taxon>Eukaryota</taxon>
        <taxon>Fungi</taxon>
        <taxon>Fungi incertae sedis</taxon>
        <taxon>Mucoromycota</taxon>
        <taxon>Glomeromycotina</taxon>
        <taxon>Glomeromycetes</taxon>
        <taxon>Glomerales</taxon>
        <taxon>Glomeraceae</taxon>
        <taxon>Rhizophagus</taxon>
    </lineage>
</organism>
<dbReference type="Proteomes" id="UP000247702">
    <property type="component" value="Unassembled WGS sequence"/>
</dbReference>
<feature type="transmembrane region" description="Helical" evidence="1">
    <location>
        <begin position="13"/>
        <end position="31"/>
    </location>
</feature>
<keyword evidence="3" id="KW-1185">Reference proteome</keyword>
<keyword evidence="1" id="KW-0472">Membrane</keyword>
<proteinExistence type="predicted"/>
<comment type="caution">
    <text evidence="2">The sequence shown here is derived from an EMBL/GenBank/DDBJ whole genome shotgun (WGS) entry which is preliminary data.</text>
</comment>
<keyword evidence="1" id="KW-1133">Transmembrane helix</keyword>
<reference evidence="2 3" key="1">
    <citation type="submission" date="2017-11" db="EMBL/GenBank/DDBJ databases">
        <title>The genome of Rhizophagus clarus HR1 reveals common genetic basis of auxotrophy among arbuscular mycorrhizal fungi.</title>
        <authorList>
            <person name="Kobayashi Y."/>
        </authorList>
    </citation>
    <scope>NUCLEOTIDE SEQUENCE [LARGE SCALE GENOMIC DNA]</scope>
    <source>
        <strain evidence="2 3">HR1</strain>
    </source>
</reference>